<name>A0A3B0Z4G1_9ZZZZ</name>
<dbReference type="InterPro" id="IPR008979">
    <property type="entry name" value="Galactose-bd-like_sf"/>
</dbReference>
<dbReference type="Pfam" id="PF02018">
    <property type="entry name" value="CBM_4_9"/>
    <property type="match status" value="1"/>
</dbReference>
<evidence type="ECO:0000313" key="3">
    <source>
        <dbReference type="EMBL" id="VAW83920.1"/>
    </source>
</evidence>
<keyword evidence="1" id="KW-0378">Hydrolase</keyword>
<accession>A0A3B0Z4G1</accession>
<protein>
    <recommendedName>
        <fullName evidence="2">CBM-cenC domain-containing protein</fullName>
    </recommendedName>
</protein>
<dbReference type="Gene3D" id="2.60.120.260">
    <property type="entry name" value="Galactose-binding domain-like"/>
    <property type="match status" value="3"/>
</dbReference>
<feature type="non-terminal residue" evidence="3">
    <location>
        <position position="377"/>
    </location>
</feature>
<sequence length="377" mass="41287">FTMWAKLVGTPGFTRVSLDFYDDYGYTINYNDVVVTSSSYQEYVNITQVPSGAATMKVSIYTYGTNGTVQIDNASLIISDFGTVGDGVGLLQNTGFESGYSSWNTTGVVRLDLANARNGNYALRLSSGYAHVYQQRAATAGQQYNFTGWYKMSGDVASPTVSVSFYDTAWNYLNTVSTELAYSTAYQPFMVSGIAPNQTAYMEVRIVKQGSGRLFVDDLNLAEELASDNIDSNNILENDDFEDGTYYWQATGNQTSLQIASESPTDDNSLQIPGLATPSGAAQTRLGEGTTAYTLSGWYKISSPADHQATIYLQFLDANDNIIQQTMLDMFSTNSWQQFDLYTQSPQGATKVRVELQHSSCGSCTLLVDDLKLTSNS</sequence>
<dbReference type="AlphaFoldDB" id="A0A3B0Z4G1"/>
<gene>
    <name evidence="3" type="ORF">MNBD_GAMMA18-1397</name>
</gene>
<evidence type="ECO:0000256" key="1">
    <source>
        <dbReference type="ARBA" id="ARBA00022801"/>
    </source>
</evidence>
<dbReference type="GO" id="GO:0016798">
    <property type="term" value="F:hydrolase activity, acting on glycosyl bonds"/>
    <property type="evidence" value="ECO:0007669"/>
    <property type="project" value="InterPro"/>
</dbReference>
<dbReference type="InterPro" id="IPR003305">
    <property type="entry name" value="CenC_carb-bd"/>
</dbReference>
<dbReference type="SUPFAM" id="SSF49785">
    <property type="entry name" value="Galactose-binding domain-like"/>
    <property type="match status" value="2"/>
</dbReference>
<dbReference type="EMBL" id="UOFP01000015">
    <property type="protein sequence ID" value="VAW83920.1"/>
    <property type="molecule type" value="Genomic_DNA"/>
</dbReference>
<proteinExistence type="predicted"/>
<organism evidence="3">
    <name type="scientific">hydrothermal vent metagenome</name>
    <dbReference type="NCBI Taxonomy" id="652676"/>
    <lineage>
        <taxon>unclassified sequences</taxon>
        <taxon>metagenomes</taxon>
        <taxon>ecological metagenomes</taxon>
    </lineage>
</organism>
<feature type="non-terminal residue" evidence="3">
    <location>
        <position position="1"/>
    </location>
</feature>
<feature type="domain" description="CBM-cenC" evidence="2">
    <location>
        <begin position="233"/>
        <end position="357"/>
    </location>
</feature>
<reference evidence="3" key="1">
    <citation type="submission" date="2018-06" db="EMBL/GenBank/DDBJ databases">
        <authorList>
            <person name="Zhirakovskaya E."/>
        </authorList>
    </citation>
    <scope>NUCLEOTIDE SEQUENCE</scope>
</reference>
<evidence type="ECO:0000259" key="2">
    <source>
        <dbReference type="Pfam" id="PF02018"/>
    </source>
</evidence>